<feature type="domain" description="Mycothiol-dependent maleylpyruvate isomerase metal-binding" evidence="1">
    <location>
        <begin position="17"/>
        <end position="97"/>
    </location>
</feature>
<dbReference type="InterPro" id="IPR034660">
    <property type="entry name" value="DinB/YfiT-like"/>
</dbReference>
<proteinExistence type="predicted"/>
<dbReference type="SUPFAM" id="SSF109854">
    <property type="entry name" value="DinB/YfiT-like putative metalloenzymes"/>
    <property type="match status" value="1"/>
</dbReference>
<dbReference type="NCBIfam" id="TIGR03083">
    <property type="entry name" value="maleylpyruvate isomerase family mycothiol-dependent enzyme"/>
    <property type="match status" value="1"/>
</dbReference>
<comment type="caution">
    <text evidence="2">The sequence shown here is derived from an EMBL/GenBank/DDBJ whole genome shotgun (WGS) entry which is preliminary data.</text>
</comment>
<accession>A0ABN2PXW7</accession>
<gene>
    <name evidence="2" type="ORF">GCM10009716_49120</name>
</gene>
<keyword evidence="3" id="KW-1185">Reference proteome</keyword>
<keyword evidence="2" id="KW-0413">Isomerase</keyword>
<dbReference type="InterPro" id="IPR024344">
    <property type="entry name" value="MDMPI_metal-binding"/>
</dbReference>
<organism evidence="2 3">
    <name type="scientific">Streptomyces sodiiphilus</name>
    <dbReference type="NCBI Taxonomy" id="226217"/>
    <lineage>
        <taxon>Bacteria</taxon>
        <taxon>Bacillati</taxon>
        <taxon>Actinomycetota</taxon>
        <taxon>Actinomycetes</taxon>
        <taxon>Kitasatosporales</taxon>
        <taxon>Streptomycetaceae</taxon>
        <taxon>Streptomyces</taxon>
    </lineage>
</organism>
<dbReference type="Proteomes" id="UP001501303">
    <property type="component" value="Unassembled WGS sequence"/>
</dbReference>
<protein>
    <submittedName>
        <fullName evidence="2">Maleylpyruvate isomerase family mycothiol-dependent enzyme</fullName>
    </submittedName>
</protein>
<dbReference type="GO" id="GO:0016853">
    <property type="term" value="F:isomerase activity"/>
    <property type="evidence" value="ECO:0007669"/>
    <property type="project" value="UniProtKB-KW"/>
</dbReference>
<dbReference type="EMBL" id="BAAAMJ010000120">
    <property type="protein sequence ID" value="GAA1936886.1"/>
    <property type="molecule type" value="Genomic_DNA"/>
</dbReference>
<reference evidence="2 3" key="1">
    <citation type="journal article" date="2019" name="Int. J. Syst. Evol. Microbiol.">
        <title>The Global Catalogue of Microorganisms (GCM) 10K type strain sequencing project: providing services to taxonomists for standard genome sequencing and annotation.</title>
        <authorList>
            <consortium name="The Broad Institute Genomics Platform"/>
            <consortium name="The Broad Institute Genome Sequencing Center for Infectious Disease"/>
            <person name="Wu L."/>
            <person name="Ma J."/>
        </authorList>
    </citation>
    <scope>NUCLEOTIDE SEQUENCE [LARGE SCALE GENOMIC DNA]</scope>
    <source>
        <strain evidence="2 3">JCM 13581</strain>
    </source>
</reference>
<evidence type="ECO:0000259" key="1">
    <source>
        <dbReference type="Pfam" id="PF11716"/>
    </source>
</evidence>
<dbReference type="InterPro" id="IPR017517">
    <property type="entry name" value="Maleyloyr_isom"/>
</dbReference>
<evidence type="ECO:0000313" key="2">
    <source>
        <dbReference type="EMBL" id="GAA1936886.1"/>
    </source>
</evidence>
<dbReference type="Gene3D" id="1.20.120.450">
    <property type="entry name" value="dinb family like domain"/>
    <property type="match status" value="1"/>
</dbReference>
<dbReference type="Pfam" id="PF11716">
    <property type="entry name" value="MDMPI_N"/>
    <property type="match status" value="1"/>
</dbReference>
<name>A0ABN2PXW7_9ACTN</name>
<sequence>MTMSGSTVDTHLPTRLLHTEHATLLPLLRKSPERRFTLRTACPGWTVRDVLAHCAGALTRIVEDRYEEGFTPRANAADVAHRREWPLSRVLDELERGFLEAGPAIAKAGGELDVIALGEWVHAGDVRDAFGVPGAYGGESVWDALAILAEASRTRGTPRVYAELPQRNGPLVLGRVVEDRPPGRLRCGPEVLIRLYSGRPVVGTRYALSGAEESELVIYR</sequence>
<evidence type="ECO:0000313" key="3">
    <source>
        <dbReference type="Proteomes" id="UP001501303"/>
    </source>
</evidence>